<feature type="compositionally biased region" description="Low complexity" evidence="1">
    <location>
        <begin position="1"/>
        <end position="17"/>
    </location>
</feature>
<accession>A0A2G8SIS9</accession>
<name>A0A2G8SIS9_9APHY</name>
<dbReference type="AlphaFoldDB" id="A0A2G8SIS9"/>
<evidence type="ECO:0000313" key="3">
    <source>
        <dbReference type="Proteomes" id="UP000230002"/>
    </source>
</evidence>
<gene>
    <name evidence="2" type="ORF">GSI_04307</name>
</gene>
<evidence type="ECO:0000256" key="1">
    <source>
        <dbReference type="SAM" id="MobiDB-lite"/>
    </source>
</evidence>
<reference evidence="2 3" key="1">
    <citation type="journal article" date="2015" name="Sci. Rep.">
        <title>Chromosome-level genome map provides insights into diverse defense mechanisms in the medicinal fungus Ganoderma sinense.</title>
        <authorList>
            <person name="Zhu Y."/>
            <person name="Xu J."/>
            <person name="Sun C."/>
            <person name="Zhou S."/>
            <person name="Xu H."/>
            <person name="Nelson D.R."/>
            <person name="Qian J."/>
            <person name="Song J."/>
            <person name="Luo H."/>
            <person name="Xiang L."/>
            <person name="Li Y."/>
            <person name="Xu Z."/>
            <person name="Ji A."/>
            <person name="Wang L."/>
            <person name="Lu S."/>
            <person name="Hayward A."/>
            <person name="Sun W."/>
            <person name="Li X."/>
            <person name="Schwartz D.C."/>
            <person name="Wang Y."/>
            <person name="Chen S."/>
        </authorList>
    </citation>
    <scope>NUCLEOTIDE SEQUENCE [LARGE SCALE GENOMIC DNA]</scope>
    <source>
        <strain evidence="2 3">ZZ0214-1</strain>
    </source>
</reference>
<protein>
    <submittedName>
        <fullName evidence="2">Uncharacterized protein</fullName>
    </submittedName>
</protein>
<proteinExistence type="predicted"/>
<feature type="compositionally biased region" description="Basic and acidic residues" evidence="1">
    <location>
        <begin position="27"/>
        <end position="37"/>
    </location>
</feature>
<organism evidence="2 3">
    <name type="scientific">Ganoderma sinense ZZ0214-1</name>
    <dbReference type="NCBI Taxonomy" id="1077348"/>
    <lineage>
        <taxon>Eukaryota</taxon>
        <taxon>Fungi</taxon>
        <taxon>Dikarya</taxon>
        <taxon>Basidiomycota</taxon>
        <taxon>Agaricomycotina</taxon>
        <taxon>Agaricomycetes</taxon>
        <taxon>Polyporales</taxon>
        <taxon>Polyporaceae</taxon>
        <taxon>Ganoderma</taxon>
    </lineage>
</organism>
<dbReference type="EMBL" id="AYKW01000007">
    <property type="protein sequence ID" value="PIL33683.1"/>
    <property type="molecule type" value="Genomic_DNA"/>
</dbReference>
<evidence type="ECO:0000313" key="2">
    <source>
        <dbReference type="EMBL" id="PIL33683.1"/>
    </source>
</evidence>
<feature type="compositionally biased region" description="Basic and acidic residues" evidence="1">
    <location>
        <begin position="55"/>
        <end position="64"/>
    </location>
</feature>
<feature type="region of interest" description="Disordered" evidence="1">
    <location>
        <begin position="1"/>
        <end position="97"/>
    </location>
</feature>
<comment type="caution">
    <text evidence="2">The sequence shown here is derived from an EMBL/GenBank/DDBJ whole genome shotgun (WGS) entry which is preliminary data.</text>
</comment>
<dbReference type="Proteomes" id="UP000230002">
    <property type="component" value="Unassembled WGS sequence"/>
</dbReference>
<sequence length="129" mass="14307">MAGASASRASVASIRTSPVSRPPSLHTVHEKAGKTSSEHATGGKMKRSPLQDICVQRDTEPDVKQRRRRDSVDSTASRSSRISTVSKSSQKSKWTSRMANLKLKQQIDDRGKRELVLTRKHVEVETVLK</sequence>
<keyword evidence="3" id="KW-1185">Reference proteome</keyword>
<feature type="compositionally biased region" description="Low complexity" evidence="1">
    <location>
        <begin position="73"/>
        <end position="97"/>
    </location>
</feature>